<protein>
    <submittedName>
        <fullName evidence="1">Uncharacterized protein</fullName>
    </submittedName>
</protein>
<dbReference type="AlphaFoldDB" id="A0A1H6G282"/>
<dbReference type="OrthoDB" id="6396at2157"/>
<name>A0A1H6G282_9EURY</name>
<evidence type="ECO:0000313" key="1">
    <source>
        <dbReference type="EMBL" id="SEH16094.1"/>
    </source>
</evidence>
<accession>A0A1H6G282</accession>
<dbReference type="Proteomes" id="UP000199112">
    <property type="component" value="Unassembled WGS sequence"/>
</dbReference>
<sequence>MRDIGNRVIDNNAGLLTDEKEGSVQDVFEHYLKKAIEEDRSNSFRMDIGTGFLFFSGFETIADSFQELIETDAISQIEYPDWGTEAPIRVVMGPETSNPTKSILLSLVTDQVIEYDDEAIKVLRQFIKRDLVDFRVITERKFHPKRV</sequence>
<evidence type="ECO:0000313" key="2">
    <source>
        <dbReference type="Proteomes" id="UP000199112"/>
    </source>
</evidence>
<keyword evidence="2" id="KW-1185">Reference proteome</keyword>
<reference evidence="2" key="1">
    <citation type="submission" date="2016-10" db="EMBL/GenBank/DDBJ databases">
        <authorList>
            <person name="Varghese N."/>
            <person name="Submissions S."/>
        </authorList>
    </citation>
    <scope>NUCLEOTIDE SEQUENCE [LARGE SCALE GENOMIC DNA]</scope>
    <source>
        <strain evidence="2">CGMCC 1.8981</strain>
    </source>
</reference>
<proteinExistence type="predicted"/>
<dbReference type="RefSeq" id="WP_175459733.1">
    <property type="nucleotide sequence ID" value="NZ_FNWL01000002.1"/>
</dbReference>
<dbReference type="EMBL" id="FNWL01000002">
    <property type="protein sequence ID" value="SEH16094.1"/>
    <property type="molecule type" value="Genomic_DNA"/>
</dbReference>
<organism evidence="1 2">
    <name type="scientific">Natronorubrum sediminis</name>
    <dbReference type="NCBI Taxonomy" id="640943"/>
    <lineage>
        <taxon>Archaea</taxon>
        <taxon>Methanobacteriati</taxon>
        <taxon>Methanobacteriota</taxon>
        <taxon>Stenosarchaea group</taxon>
        <taxon>Halobacteria</taxon>
        <taxon>Halobacteriales</taxon>
        <taxon>Natrialbaceae</taxon>
        <taxon>Natronorubrum</taxon>
    </lineage>
</organism>
<gene>
    <name evidence="1" type="ORF">SAMN04487967_2427</name>
</gene>